<keyword evidence="5 8" id="KW-0378">Hydrolase</keyword>
<reference evidence="9" key="1">
    <citation type="submission" date="2023-01" db="EMBL/GenBank/DDBJ databases">
        <authorList>
            <person name="Piombo E."/>
        </authorList>
    </citation>
    <scope>NUCLEOTIDE SEQUENCE</scope>
</reference>
<keyword evidence="3" id="KW-0479">Metal-binding</keyword>
<evidence type="ECO:0000256" key="2">
    <source>
        <dbReference type="ARBA" id="ARBA00022487"/>
    </source>
</evidence>
<accession>A0AA35LT71</accession>
<dbReference type="PANTHER" id="PTHR33938">
    <property type="entry name" value="FERULOYL ESTERASE B-RELATED"/>
    <property type="match status" value="1"/>
</dbReference>
<dbReference type="EC" id="3.1.1.-" evidence="8"/>
<keyword evidence="10" id="KW-1185">Reference proteome</keyword>
<dbReference type="GO" id="GO:0030600">
    <property type="term" value="F:feruloyl esterase activity"/>
    <property type="evidence" value="ECO:0007669"/>
    <property type="project" value="UniProtKB-ARBA"/>
</dbReference>
<evidence type="ECO:0000256" key="1">
    <source>
        <dbReference type="ARBA" id="ARBA00006249"/>
    </source>
</evidence>
<keyword evidence="4" id="KW-0732">Signal</keyword>
<dbReference type="PANTHER" id="PTHR33938:SF13">
    <property type="entry name" value="CARBOXYLIC ESTER HYDROLASE"/>
    <property type="match status" value="1"/>
</dbReference>
<comment type="similarity">
    <text evidence="1 8">Belongs to the tannase family.</text>
</comment>
<protein>
    <recommendedName>
        <fullName evidence="8">Carboxylic ester hydrolase</fullName>
        <ecNumber evidence="8">3.1.1.-</ecNumber>
    </recommendedName>
</protein>
<keyword evidence="2" id="KW-0719">Serine esterase</keyword>
<evidence type="ECO:0000256" key="4">
    <source>
        <dbReference type="ARBA" id="ARBA00022729"/>
    </source>
</evidence>
<proteinExistence type="inferred from homology"/>
<keyword evidence="6" id="KW-0106">Calcium</keyword>
<evidence type="ECO:0000313" key="10">
    <source>
        <dbReference type="Proteomes" id="UP001160390"/>
    </source>
</evidence>
<comment type="caution">
    <text evidence="9">The sequence shown here is derived from an EMBL/GenBank/DDBJ whole genome shotgun (WGS) entry which is preliminary data.</text>
</comment>
<name>A0AA35LT71_9HYPO</name>
<evidence type="ECO:0000256" key="7">
    <source>
        <dbReference type="ARBA" id="ARBA00023157"/>
    </source>
</evidence>
<dbReference type="Pfam" id="PF07519">
    <property type="entry name" value="Tannase"/>
    <property type="match status" value="1"/>
</dbReference>
<dbReference type="Gene3D" id="3.40.50.1820">
    <property type="entry name" value="alpha/beta hydrolase"/>
    <property type="match status" value="2"/>
</dbReference>
<dbReference type="SUPFAM" id="SSF53474">
    <property type="entry name" value="alpha/beta-Hydrolases"/>
    <property type="match status" value="1"/>
</dbReference>
<evidence type="ECO:0000256" key="5">
    <source>
        <dbReference type="ARBA" id="ARBA00022801"/>
    </source>
</evidence>
<sequence length="514" mass="56034">MTLDCSPSSFVTPTLMGAEFTSLQASLVTNYTAQVPRGFRFSQPGLYVENLEYCSVIVTYTHPGENDYITVEAWLPTRNYNNRLQSIGGGGWQAGRYIITYLGMAGAIADGYATVTTDAGLGDSFTYEPWALLSPGNLNQYSLQNLGHVSLNDEAIIAKSLIKSFYGQEPEFSYWNGCSQGGRQGSMLAQQYPTAYNGIIAAAPAIDWAGLIMSTIWPRLFMHKEQQFPAGCELTELTSLAVSVCDPLDGVTDGLISEPDACRRAFDPSKYIGTTFNCSTTGQDREISAAAVAVANAVWMGATHADGRFLWHGFDIGADLATIAPTNCTIDGHCTAAPLDTIASVSNYWVTKDINANTTDLTHQDFDTMYRVLKHVFASSLQTNEPDITDFRNAGGKIITFHGLNDAAIPPNNSLAYYKQVMQTVDDTFDFYRYYTVPGLEHCFGGKGGQPENLFNQLRQWVENGTAPVETAVTVELPDGTNLDEILCPYPLKAKFDASCNNSTGTTTCWSCVN</sequence>
<dbReference type="InterPro" id="IPR011118">
    <property type="entry name" value="Tannase/feruloyl_esterase"/>
</dbReference>
<evidence type="ECO:0000256" key="3">
    <source>
        <dbReference type="ARBA" id="ARBA00022723"/>
    </source>
</evidence>
<dbReference type="EMBL" id="CABFNP030000605">
    <property type="protein sequence ID" value="CAI6050715.1"/>
    <property type="molecule type" value="Genomic_DNA"/>
</dbReference>
<dbReference type="AlphaFoldDB" id="A0AA35LT71"/>
<evidence type="ECO:0000256" key="8">
    <source>
        <dbReference type="RuleBase" id="RU361238"/>
    </source>
</evidence>
<gene>
    <name evidence="9" type="ORF">CCHLO57077_00018986</name>
</gene>
<evidence type="ECO:0000313" key="9">
    <source>
        <dbReference type="EMBL" id="CAI6050715.1"/>
    </source>
</evidence>
<evidence type="ECO:0000256" key="6">
    <source>
        <dbReference type="ARBA" id="ARBA00022837"/>
    </source>
</evidence>
<keyword evidence="7" id="KW-1015">Disulfide bond</keyword>
<organism evidence="9 10">
    <name type="scientific">Clonostachys chloroleuca</name>
    <dbReference type="NCBI Taxonomy" id="1926264"/>
    <lineage>
        <taxon>Eukaryota</taxon>
        <taxon>Fungi</taxon>
        <taxon>Dikarya</taxon>
        <taxon>Ascomycota</taxon>
        <taxon>Pezizomycotina</taxon>
        <taxon>Sordariomycetes</taxon>
        <taxon>Hypocreomycetidae</taxon>
        <taxon>Hypocreales</taxon>
        <taxon>Bionectriaceae</taxon>
        <taxon>Clonostachys</taxon>
    </lineage>
</organism>
<dbReference type="InterPro" id="IPR029058">
    <property type="entry name" value="AB_hydrolase_fold"/>
</dbReference>
<dbReference type="GO" id="GO:0046872">
    <property type="term" value="F:metal ion binding"/>
    <property type="evidence" value="ECO:0007669"/>
    <property type="project" value="UniProtKB-KW"/>
</dbReference>
<dbReference type="Proteomes" id="UP001160390">
    <property type="component" value="Unassembled WGS sequence"/>
</dbReference>